<dbReference type="Pfam" id="PF10979">
    <property type="entry name" value="DUF2786"/>
    <property type="match status" value="1"/>
</dbReference>
<evidence type="ECO:0000313" key="5">
    <source>
        <dbReference type="Proteomes" id="UP000595278"/>
    </source>
</evidence>
<dbReference type="KEGG" id="eaz:JHT90_06100"/>
<name>A0A974RZ91_9GAMM</name>
<gene>
    <name evidence="4" type="ORF">JHT90_06100</name>
</gene>
<dbReference type="PIRSF" id="PIRSF028111">
    <property type="entry name" value="UCP028111"/>
    <property type="match status" value="1"/>
</dbReference>
<dbReference type="InterPro" id="IPR024498">
    <property type="entry name" value="DUF2786"/>
</dbReference>
<organism evidence="4 5">
    <name type="scientific">Entomomonas asaccharolytica</name>
    <dbReference type="NCBI Taxonomy" id="2785331"/>
    <lineage>
        <taxon>Bacteria</taxon>
        <taxon>Pseudomonadati</taxon>
        <taxon>Pseudomonadota</taxon>
        <taxon>Gammaproteobacteria</taxon>
        <taxon>Pseudomonadales</taxon>
        <taxon>Pseudomonadaceae</taxon>
        <taxon>Entomomonas</taxon>
    </lineage>
</organism>
<protein>
    <submittedName>
        <fullName evidence="4">DUF2786 domain-containing protein</fullName>
    </submittedName>
</protein>
<dbReference type="EMBL" id="CP067393">
    <property type="protein sequence ID" value="QQP86809.1"/>
    <property type="molecule type" value="Genomic_DNA"/>
</dbReference>
<sequence>MNEHNRKDWAIDKIKKCLALYAKSTGNEAETALRQAKSLMEKYGLNETDIKLDDIKECDEAIGTGSGNIPQWITSLATVVAYCFNCQVIFSYKTVIKNYRFSTVKLVSFIGIDSSPELAQYLFVVLKRQLNKDRKKYLNTVSPLCHLATKRKKADLFADHWIEAVTEIIDRFTEFNKEFYQLITQYKDIKYSDRTKIEEKPKTQDKRFDSARLAGHLSGKQVKIHHGIKSDKPTQQTLSWEERHVG</sequence>
<dbReference type="Proteomes" id="UP000595278">
    <property type="component" value="Chromosome"/>
</dbReference>
<reference evidence="4 5" key="1">
    <citation type="submission" date="2021-01" db="EMBL/GenBank/DDBJ databases">
        <title>Entomomonas sp. F2A isolated from a house cricket (Acheta domesticus).</title>
        <authorList>
            <person name="Spergser J."/>
            <person name="Busse H.-J."/>
        </authorList>
    </citation>
    <scope>NUCLEOTIDE SEQUENCE [LARGE SCALE GENOMIC DNA]</scope>
    <source>
        <strain evidence="4 5">F2A</strain>
    </source>
</reference>
<dbReference type="AlphaFoldDB" id="A0A974RZ91"/>
<dbReference type="InterPro" id="IPR055592">
    <property type="entry name" value="DUF7168"/>
</dbReference>
<evidence type="ECO:0000256" key="1">
    <source>
        <dbReference type="SAM" id="MobiDB-lite"/>
    </source>
</evidence>
<feature type="domain" description="DUF7168" evidence="3">
    <location>
        <begin position="54"/>
        <end position="192"/>
    </location>
</feature>
<feature type="domain" description="DUF2786" evidence="2">
    <location>
        <begin position="10"/>
        <end position="46"/>
    </location>
</feature>
<dbReference type="InterPro" id="IPR016868">
    <property type="entry name" value="Phage_B3_Orf5"/>
</dbReference>
<feature type="region of interest" description="Disordered" evidence="1">
    <location>
        <begin position="223"/>
        <end position="246"/>
    </location>
</feature>
<evidence type="ECO:0000259" key="3">
    <source>
        <dbReference type="Pfam" id="PF23771"/>
    </source>
</evidence>
<dbReference type="Pfam" id="PF23771">
    <property type="entry name" value="DUF7168"/>
    <property type="match status" value="1"/>
</dbReference>
<accession>A0A974RZ91</accession>
<keyword evidence="5" id="KW-1185">Reference proteome</keyword>
<proteinExistence type="predicted"/>
<evidence type="ECO:0000259" key="2">
    <source>
        <dbReference type="Pfam" id="PF10979"/>
    </source>
</evidence>
<dbReference type="RefSeq" id="WP_201095245.1">
    <property type="nucleotide sequence ID" value="NZ_CP067393.1"/>
</dbReference>
<evidence type="ECO:0000313" key="4">
    <source>
        <dbReference type="EMBL" id="QQP86809.1"/>
    </source>
</evidence>